<sequence length="80" mass="9143">MPEPIANDPCHLHCKWNGKDMCLRCLLTPEAIAEHHLSLGVACGLRHIYFPSELPPCVHLNGEVDWHYSEEEEEHEAMLV</sequence>
<reference evidence="1 2" key="1">
    <citation type="submission" date="2020-08" db="EMBL/GenBank/DDBJ databases">
        <title>Genomic Encyclopedia of Type Strains, Phase IV (KMG-IV): sequencing the most valuable type-strain genomes for metagenomic binning, comparative biology and taxonomic classification.</title>
        <authorList>
            <person name="Goeker M."/>
        </authorList>
    </citation>
    <scope>NUCLEOTIDE SEQUENCE [LARGE SCALE GENOMIC DNA]</scope>
    <source>
        <strain evidence="1 2">DSM 12251</strain>
    </source>
</reference>
<name>A0A7W7YLT9_9BACT</name>
<dbReference type="AlphaFoldDB" id="A0A7W7YLT9"/>
<comment type="caution">
    <text evidence="1">The sequence shown here is derived from an EMBL/GenBank/DDBJ whole genome shotgun (WGS) entry which is preliminary data.</text>
</comment>
<organism evidence="1 2">
    <name type="scientific">Prosthecobacter dejongeii</name>
    <dbReference type="NCBI Taxonomy" id="48465"/>
    <lineage>
        <taxon>Bacteria</taxon>
        <taxon>Pseudomonadati</taxon>
        <taxon>Verrucomicrobiota</taxon>
        <taxon>Verrucomicrobiia</taxon>
        <taxon>Verrucomicrobiales</taxon>
        <taxon>Verrucomicrobiaceae</taxon>
        <taxon>Prosthecobacter</taxon>
    </lineage>
</organism>
<proteinExistence type="predicted"/>
<dbReference type="EMBL" id="JACHIF010000004">
    <property type="protein sequence ID" value="MBB5038310.1"/>
    <property type="molecule type" value="Genomic_DNA"/>
</dbReference>
<accession>A0A7W7YLT9</accession>
<dbReference type="Proteomes" id="UP000534294">
    <property type="component" value="Unassembled WGS sequence"/>
</dbReference>
<evidence type="ECO:0000313" key="2">
    <source>
        <dbReference type="Proteomes" id="UP000534294"/>
    </source>
</evidence>
<keyword evidence="2" id="KW-1185">Reference proteome</keyword>
<evidence type="ECO:0000313" key="1">
    <source>
        <dbReference type="EMBL" id="MBB5038310.1"/>
    </source>
</evidence>
<dbReference type="RefSeq" id="WP_184208986.1">
    <property type="nucleotide sequence ID" value="NZ_JACHIF010000004.1"/>
</dbReference>
<gene>
    <name evidence="1" type="ORF">HNQ64_002568</name>
</gene>
<protein>
    <submittedName>
        <fullName evidence="1">Uncharacterized protein</fullName>
    </submittedName>
</protein>